<comment type="caution">
    <text evidence="2">The sequence shown here is derived from an EMBL/GenBank/DDBJ whole genome shotgun (WGS) entry which is preliminary data.</text>
</comment>
<reference evidence="3" key="1">
    <citation type="journal article" date="2015" name="PLoS Genet.">
        <title>Genome Sequence and Transcriptome Analyses of Chrysochromulina tobin: Metabolic Tools for Enhanced Algal Fitness in the Prominent Order Prymnesiales (Haptophyceae).</title>
        <authorList>
            <person name="Hovde B.T."/>
            <person name="Deodato C.R."/>
            <person name="Hunsperger H.M."/>
            <person name="Ryken S.A."/>
            <person name="Yost W."/>
            <person name="Jha R.K."/>
            <person name="Patterson J."/>
            <person name="Monnat R.J. Jr."/>
            <person name="Barlow S.B."/>
            <person name="Starkenburg S.R."/>
            <person name="Cattolico R.A."/>
        </authorList>
    </citation>
    <scope>NUCLEOTIDE SEQUENCE</scope>
    <source>
        <strain evidence="3">CCMP291</strain>
    </source>
</reference>
<accession>A0A0M0J3I8</accession>
<keyword evidence="3" id="KW-1185">Reference proteome</keyword>
<name>A0A0M0J3I8_9EUKA</name>
<organism evidence="2 3">
    <name type="scientific">Chrysochromulina tobinii</name>
    <dbReference type="NCBI Taxonomy" id="1460289"/>
    <lineage>
        <taxon>Eukaryota</taxon>
        <taxon>Haptista</taxon>
        <taxon>Haptophyta</taxon>
        <taxon>Prymnesiophyceae</taxon>
        <taxon>Prymnesiales</taxon>
        <taxon>Chrysochromulinaceae</taxon>
        <taxon>Chrysochromulina</taxon>
    </lineage>
</organism>
<gene>
    <name evidence="2" type="ORF">Ctob_005687</name>
</gene>
<protein>
    <submittedName>
        <fullName evidence="2">Uncharacterized protein</fullName>
    </submittedName>
</protein>
<dbReference type="EMBL" id="JWZX01003388">
    <property type="protein sequence ID" value="KOO21126.1"/>
    <property type="molecule type" value="Genomic_DNA"/>
</dbReference>
<evidence type="ECO:0000313" key="2">
    <source>
        <dbReference type="EMBL" id="KOO21126.1"/>
    </source>
</evidence>
<dbReference type="Proteomes" id="UP000037460">
    <property type="component" value="Unassembled WGS sequence"/>
</dbReference>
<dbReference type="AlphaFoldDB" id="A0A0M0J3I8"/>
<proteinExistence type="predicted"/>
<feature type="region of interest" description="Disordered" evidence="1">
    <location>
        <begin position="33"/>
        <end position="66"/>
    </location>
</feature>
<sequence>MASLLSPMPASLQMASVAFSWGPVRSALRRSTRMGIPPSSAIGAKRGSTGAGSPSDESESSSSSASSSFFRRTLPLRGRGGSSTLASVARAPAADFCESLPLLGPSIAISGPIASAFETASVVCGTLSAMSASDRAASSHMPGPSESFVSHCVRAVTAPDLAIASCVSGPLLARRARARAAFFFAPVLLSSPSNLTSSGMAPCLIISRAFSVSRAAPEITVAACSSEARDSSPLFRELIAGQRHPSSTILSRQAWSVAKLRLHNAYSCASTRPSLKPSLSSVTSGPRPLIEGFWLSSPPSAAISRNAMPARLRTSSLSSPRSLTSSCVTLPRSIVLLSASCESAFAARDCVSSLPVCSCLTSCETAPAFARAPRLSGSSDRV</sequence>
<evidence type="ECO:0000256" key="1">
    <source>
        <dbReference type="SAM" id="MobiDB-lite"/>
    </source>
</evidence>
<evidence type="ECO:0000313" key="3">
    <source>
        <dbReference type="Proteomes" id="UP000037460"/>
    </source>
</evidence>